<gene>
    <name evidence="1" type="ORF">PENTCL1PPCAC_24181</name>
</gene>
<proteinExistence type="predicted"/>
<evidence type="ECO:0000313" key="1">
    <source>
        <dbReference type="EMBL" id="GMT02007.1"/>
    </source>
</evidence>
<comment type="caution">
    <text evidence="1">The sequence shown here is derived from an EMBL/GenBank/DDBJ whole genome shotgun (WGS) entry which is preliminary data.</text>
</comment>
<dbReference type="Proteomes" id="UP001432027">
    <property type="component" value="Unassembled WGS sequence"/>
</dbReference>
<accession>A0AAV5U6I9</accession>
<dbReference type="EMBL" id="BTSX01000005">
    <property type="protein sequence ID" value="GMT02007.1"/>
    <property type="molecule type" value="Genomic_DNA"/>
</dbReference>
<feature type="non-terminal residue" evidence="1">
    <location>
        <position position="1"/>
    </location>
</feature>
<feature type="non-terminal residue" evidence="1">
    <location>
        <position position="77"/>
    </location>
</feature>
<dbReference type="AlphaFoldDB" id="A0AAV5U6I9"/>
<protein>
    <submittedName>
        <fullName evidence="1">Uncharacterized protein</fullName>
    </submittedName>
</protein>
<evidence type="ECO:0000313" key="2">
    <source>
        <dbReference type="Proteomes" id="UP001432027"/>
    </source>
</evidence>
<name>A0AAV5U6I9_9BILA</name>
<keyword evidence="2" id="KW-1185">Reference proteome</keyword>
<organism evidence="1 2">
    <name type="scientific">Pristionchus entomophagus</name>
    <dbReference type="NCBI Taxonomy" id="358040"/>
    <lineage>
        <taxon>Eukaryota</taxon>
        <taxon>Metazoa</taxon>
        <taxon>Ecdysozoa</taxon>
        <taxon>Nematoda</taxon>
        <taxon>Chromadorea</taxon>
        <taxon>Rhabditida</taxon>
        <taxon>Rhabditina</taxon>
        <taxon>Diplogasteromorpha</taxon>
        <taxon>Diplogasteroidea</taxon>
        <taxon>Neodiplogasteridae</taxon>
        <taxon>Pristionchus</taxon>
    </lineage>
</organism>
<reference evidence="1" key="1">
    <citation type="submission" date="2023-10" db="EMBL/GenBank/DDBJ databases">
        <title>Genome assembly of Pristionchus species.</title>
        <authorList>
            <person name="Yoshida K."/>
            <person name="Sommer R.J."/>
        </authorList>
    </citation>
    <scope>NUCLEOTIDE SEQUENCE</scope>
    <source>
        <strain evidence="1">RS0144</strain>
    </source>
</reference>
<sequence length="77" mass="8812">RTISQGMDRNYALQERVAQLTLKLAPYEGVQDQLIRENEVLRRQTADLQSHNMDLLLLPPPPPPPPLLFSLIPVQQE</sequence>